<dbReference type="Pfam" id="PF01501">
    <property type="entry name" value="Glyco_transf_8"/>
    <property type="match status" value="1"/>
</dbReference>
<evidence type="ECO:0000313" key="1">
    <source>
        <dbReference type="EMBL" id="QJA48058.1"/>
    </source>
</evidence>
<dbReference type="GO" id="GO:0016757">
    <property type="term" value="F:glycosyltransferase activity"/>
    <property type="evidence" value="ECO:0007669"/>
    <property type="project" value="InterPro"/>
</dbReference>
<protein>
    <submittedName>
        <fullName evidence="1">Putative glycosyltransferase</fullName>
    </submittedName>
</protein>
<sequence>MKKNLIVTRADDGVREYTELTFPYLKKYAEKCDAEFMVITDTKDIHMHYRILQFHELFDDYDRILSLDSDTLVLKSCPDIFKLVPFSKVATIFEDKGSRQADRRERIKKASERFGKIAWYEGYINTGFALFSREHKFIFEPKEEKELYMDLGYDDVYLGYQIFKYGIGIHELSYRFNHMSMFSEDWNMNASRFDSYVIHYAGGVGFNPIIPRSEQIRQDTLLLRKYSLI</sequence>
<accession>A0A6H1ZKK5</accession>
<name>A0A6H1ZKK5_9ZZZZ</name>
<dbReference type="EMBL" id="MT141534">
    <property type="protein sequence ID" value="QJA65211.1"/>
    <property type="molecule type" value="Genomic_DNA"/>
</dbReference>
<keyword evidence="1" id="KW-0808">Transferase</keyword>
<dbReference type="Gene3D" id="3.90.550.10">
    <property type="entry name" value="Spore Coat Polysaccharide Biosynthesis Protein SpsA, Chain A"/>
    <property type="match status" value="1"/>
</dbReference>
<dbReference type="SUPFAM" id="SSF53448">
    <property type="entry name" value="Nucleotide-diphospho-sugar transferases"/>
    <property type="match status" value="1"/>
</dbReference>
<organism evidence="1">
    <name type="scientific">viral metagenome</name>
    <dbReference type="NCBI Taxonomy" id="1070528"/>
    <lineage>
        <taxon>unclassified sequences</taxon>
        <taxon>metagenomes</taxon>
        <taxon>organismal metagenomes</taxon>
    </lineage>
</organism>
<reference evidence="1" key="1">
    <citation type="submission" date="2020-03" db="EMBL/GenBank/DDBJ databases">
        <title>The deep terrestrial virosphere.</title>
        <authorList>
            <person name="Holmfeldt K."/>
            <person name="Nilsson E."/>
            <person name="Simone D."/>
            <person name="Lopez-Fernandez M."/>
            <person name="Wu X."/>
            <person name="de Brujin I."/>
            <person name="Lundin D."/>
            <person name="Andersson A."/>
            <person name="Bertilsson S."/>
            <person name="Dopson M."/>
        </authorList>
    </citation>
    <scope>NUCLEOTIDE SEQUENCE</scope>
    <source>
        <strain evidence="2">MM415B00426</strain>
        <strain evidence="1">TM448A00829</strain>
    </source>
</reference>
<evidence type="ECO:0000313" key="2">
    <source>
        <dbReference type="EMBL" id="QJA65211.1"/>
    </source>
</evidence>
<dbReference type="AlphaFoldDB" id="A0A6H1ZKK5"/>
<dbReference type="InterPro" id="IPR002495">
    <property type="entry name" value="Glyco_trans_8"/>
</dbReference>
<dbReference type="EMBL" id="MT144069">
    <property type="protein sequence ID" value="QJA48058.1"/>
    <property type="molecule type" value="Genomic_DNA"/>
</dbReference>
<dbReference type="InterPro" id="IPR029044">
    <property type="entry name" value="Nucleotide-diphossugar_trans"/>
</dbReference>
<gene>
    <name evidence="2" type="ORF">MM415B00426_0017</name>
    <name evidence="1" type="ORF">TM448A00829_0011</name>
</gene>
<proteinExistence type="predicted"/>